<keyword evidence="3 5" id="KW-0067">ATP-binding</keyword>
<evidence type="ECO:0000256" key="1">
    <source>
        <dbReference type="ARBA" id="ARBA00022448"/>
    </source>
</evidence>
<protein>
    <submittedName>
        <fullName evidence="5">Molybdenum import ATP-binding protein ModC</fullName>
    </submittedName>
</protein>
<dbReference type="Pfam" id="PF00005">
    <property type="entry name" value="ABC_tran"/>
    <property type="match status" value="1"/>
</dbReference>
<evidence type="ECO:0000256" key="2">
    <source>
        <dbReference type="ARBA" id="ARBA00022741"/>
    </source>
</evidence>
<dbReference type="PROSITE" id="PS50893">
    <property type="entry name" value="ABC_TRANSPORTER_2"/>
    <property type="match status" value="1"/>
</dbReference>
<comment type="caution">
    <text evidence="5">The sequence shown here is derived from an EMBL/GenBank/DDBJ whole genome shotgun (WGS) entry which is preliminary data.</text>
</comment>
<dbReference type="SUPFAM" id="SSF52540">
    <property type="entry name" value="P-loop containing nucleoside triphosphate hydrolases"/>
    <property type="match status" value="1"/>
</dbReference>
<dbReference type="Proteomes" id="UP001157133">
    <property type="component" value="Unassembled WGS sequence"/>
</dbReference>
<dbReference type="Gene3D" id="3.40.50.300">
    <property type="entry name" value="P-loop containing nucleotide triphosphate hydrolases"/>
    <property type="match status" value="1"/>
</dbReference>
<keyword evidence="2" id="KW-0547">Nucleotide-binding</keyword>
<dbReference type="InterPro" id="IPR050093">
    <property type="entry name" value="ABC_SmlMolc_Importer"/>
</dbReference>
<dbReference type="RefSeq" id="WP_284206893.1">
    <property type="nucleotide sequence ID" value="NZ_BSSU01000004.1"/>
</dbReference>
<dbReference type="InterPro" id="IPR017871">
    <property type="entry name" value="ABC_transporter-like_CS"/>
</dbReference>
<reference evidence="5 6" key="1">
    <citation type="submission" date="2023-03" db="EMBL/GenBank/DDBJ databases">
        <title>Draft genome sequence of Thalassotalea eurytherma JCM 18482T.</title>
        <authorList>
            <person name="Sawabe T."/>
        </authorList>
    </citation>
    <scope>NUCLEOTIDE SEQUENCE [LARGE SCALE GENOMIC DNA]</scope>
    <source>
        <strain evidence="5 6">JCM 18482</strain>
    </source>
</reference>
<evidence type="ECO:0000256" key="3">
    <source>
        <dbReference type="ARBA" id="ARBA00022840"/>
    </source>
</evidence>
<dbReference type="SUPFAM" id="SSF50331">
    <property type="entry name" value="MOP-like"/>
    <property type="match status" value="1"/>
</dbReference>
<dbReference type="PANTHER" id="PTHR42781">
    <property type="entry name" value="SPERMIDINE/PUTRESCINE IMPORT ATP-BINDING PROTEIN POTA"/>
    <property type="match status" value="1"/>
</dbReference>
<evidence type="ECO:0000259" key="4">
    <source>
        <dbReference type="PROSITE" id="PS50893"/>
    </source>
</evidence>
<keyword evidence="6" id="KW-1185">Reference proteome</keyword>
<evidence type="ECO:0000313" key="5">
    <source>
        <dbReference type="EMBL" id="GLX81561.1"/>
    </source>
</evidence>
<feature type="domain" description="ABC transporter" evidence="4">
    <location>
        <begin position="1"/>
        <end position="231"/>
    </location>
</feature>
<organism evidence="5 6">
    <name type="scientific">Thalassotalea eurytherma</name>
    <dbReference type="NCBI Taxonomy" id="1144278"/>
    <lineage>
        <taxon>Bacteria</taxon>
        <taxon>Pseudomonadati</taxon>
        <taxon>Pseudomonadota</taxon>
        <taxon>Gammaproteobacteria</taxon>
        <taxon>Alteromonadales</taxon>
        <taxon>Colwelliaceae</taxon>
        <taxon>Thalassotalea</taxon>
    </lineage>
</organism>
<evidence type="ECO:0000313" key="6">
    <source>
        <dbReference type="Proteomes" id="UP001157133"/>
    </source>
</evidence>
<dbReference type="GO" id="GO:0005524">
    <property type="term" value="F:ATP binding"/>
    <property type="evidence" value="ECO:0007669"/>
    <property type="project" value="UniProtKB-KW"/>
</dbReference>
<dbReference type="InterPro" id="IPR027417">
    <property type="entry name" value="P-loop_NTPase"/>
</dbReference>
<dbReference type="InterPro" id="IPR008995">
    <property type="entry name" value="Mo/tungstate-bd_C_term_dom"/>
</dbReference>
<dbReference type="InterPro" id="IPR003593">
    <property type="entry name" value="AAA+_ATPase"/>
</dbReference>
<proteinExistence type="predicted"/>
<dbReference type="NCBIfam" id="TIGR02142">
    <property type="entry name" value="modC_ABC"/>
    <property type="match status" value="1"/>
</dbReference>
<dbReference type="InterPro" id="IPR011868">
    <property type="entry name" value="ModC_ABC_ATP-bd"/>
</dbReference>
<name>A0ABQ6H558_9GAMM</name>
<dbReference type="PANTHER" id="PTHR42781:SF4">
    <property type="entry name" value="SPERMIDINE_PUTRESCINE IMPORT ATP-BINDING PROTEIN POTA"/>
    <property type="match status" value="1"/>
</dbReference>
<accession>A0ABQ6H558</accession>
<sequence>MLTIDISCQLTDFNLTINTIINSNAITGIYGRSGAGKTSLLRAIAGFHQTTKGCILFDDKPWLQSSGNILISPENRPVSMVFQEARLFPHLSISQNLRYAQKRCKNSKIHYSNLVETMGIKPLLAKDINTLSGGEKQRIALARAILAEPKLLLLDEPLSALDTGSRKQFIGLLREIHKIYKISMLFISHQIAEIEQLTDEMMVIEHGKMTHFGKTADVIYALSDLGDIKEQTSLDLLINKSLPDFGITELLLFNDQKLYLPSHYIAEHQKTRVRCNVMSTDISISVTPPSSTSLMNVIPVVINKIVKLHNKAKLQVSYQHQRFFVTISLYSLLSLELDIQQQVYIQFKASALKTI</sequence>
<gene>
    <name evidence="5" type="primary">modC</name>
    <name evidence="5" type="ORF">theurythT_10130</name>
</gene>
<dbReference type="InterPro" id="IPR003439">
    <property type="entry name" value="ABC_transporter-like_ATP-bd"/>
</dbReference>
<dbReference type="SMART" id="SM00382">
    <property type="entry name" value="AAA"/>
    <property type="match status" value="1"/>
</dbReference>
<dbReference type="Gene3D" id="2.40.50.100">
    <property type="match status" value="1"/>
</dbReference>
<dbReference type="EMBL" id="BSSU01000004">
    <property type="protein sequence ID" value="GLX81561.1"/>
    <property type="molecule type" value="Genomic_DNA"/>
</dbReference>
<keyword evidence="1" id="KW-0813">Transport</keyword>
<dbReference type="PROSITE" id="PS00211">
    <property type="entry name" value="ABC_TRANSPORTER_1"/>
    <property type="match status" value="1"/>
</dbReference>